<dbReference type="PANTHER" id="PTHR19307:SF14">
    <property type="entry name" value="TUMOR PROTEIN D52"/>
    <property type="match status" value="1"/>
</dbReference>
<evidence type="ECO:0000256" key="4">
    <source>
        <dbReference type="SAM" id="MobiDB-lite"/>
    </source>
</evidence>
<dbReference type="InterPro" id="IPR007327">
    <property type="entry name" value="TPD52"/>
</dbReference>
<accession>A0A0Q9X7E6</accession>
<evidence type="ECO:0000313" key="5">
    <source>
        <dbReference type="EMBL" id="KRG04251.1"/>
    </source>
</evidence>
<dbReference type="EMBL" id="CH933808">
    <property type="protein sequence ID" value="KRG04251.1"/>
    <property type="molecule type" value="Genomic_DNA"/>
</dbReference>
<evidence type="ECO:0000256" key="2">
    <source>
        <dbReference type="ARBA" id="ARBA00023054"/>
    </source>
</evidence>
<organism evidence="5 6">
    <name type="scientific">Drosophila mojavensis</name>
    <name type="common">Fruit fly</name>
    <dbReference type="NCBI Taxonomy" id="7230"/>
    <lineage>
        <taxon>Eukaryota</taxon>
        <taxon>Metazoa</taxon>
        <taxon>Ecdysozoa</taxon>
        <taxon>Arthropoda</taxon>
        <taxon>Hexapoda</taxon>
        <taxon>Insecta</taxon>
        <taxon>Pterygota</taxon>
        <taxon>Neoptera</taxon>
        <taxon>Endopterygota</taxon>
        <taxon>Diptera</taxon>
        <taxon>Brachycera</taxon>
        <taxon>Muscomorpha</taxon>
        <taxon>Ephydroidea</taxon>
        <taxon>Drosophilidae</taxon>
        <taxon>Drosophila</taxon>
    </lineage>
</organism>
<dbReference type="GO" id="GO:0005737">
    <property type="term" value="C:cytoplasm"/>
    <property type="evidence" value="ECO:0007669"/>
    <property type="project" value="TreeGrafter"/>
</dbReference>
<feature type="region of interest" description="Disordered" evidence="4">
    <location>
        <begin position="313"/>
        <end position="344"/>
    </location>
</feature>
<dbReference type="Pfam" id="PF04201">
    <property type="entry name" value="TPD52"/>
    <property type="match status" value="1"/>
</dbReference>
<proteinExistence type="inferred from homology"/>
<keyword evidence="6" id="KW-1185">Reference proteome</keyword>
<protein>
    <submittedName>
        <fullName evidence="5">Uncharacterized protein, isoform G</fullName>
    </submittedName>
</protein>
<dbReference type="AlphaFoldDB" id="A0A0Q9X7E6"/>
<evidence type="ECO:0000256" key="1">
    <source>
        <dbReference type="ARBA" id="ARBA00005702"/>
    </source>
</evidence>
<name>A0A0Q9X7E6_DROMO</name>
<feature type="compositionally biased region" description="Polar residues" evidence="4">
    <location>
        <begin position="328"/>
        <end position="344"/>
    </location>
</feature>
<dbReference type="PANTHER" id="PTHR19307">
    <property type="entry name" value="TUMOR PROTEIN D52"/>
    <property type="match status" value="1"/>
</dbReference>
<feature type="coiled-coil region" evidence="3">
    <location>
        <begin position="175"/>
        <end position="202"/>
    </location>
</feature>
<keyword evidence="2 3" id="KW-0175">Coiled coil</keyword>
<dbReference type="Proteomes" id="UP000009192">
    <property type="component" value="Unassembled WGS sequence"/>
</dbReference>
<reference evidence="5 6" key="1">
    <citation type="journal article" date="2007" name="Nature">
        <title>Evolution of genes and genomes on the Drosophila phylogeny.</title>
        <authorList>
            <consortium name="Drosophila 12 Genomes Consortium"/>
            <person name="Clark A.G."/>
            <person name="Eisen M.B."/>
            <person name="Smith D.R."/>
            <person name="Bergman C.M."/>
            <person name="Oliver B."/>
            <person name="Markow T.A."/>
            <person name="Kaufman T.C."/>
            <person name="Kellis M."/>
            <person name="Gelbart W."/>
            <person name="Iyer V.N."/>
            <person name="Pollard D.A."/>
            <person name="Sackton T.B."/>
            <person name="Larracuente A.M."/>
            <person name="Singh N.D."/>
            <person name="Abad J.P."/>
            <person name="Abt D.N."/>
            <person name="Adryan B."/>
            <person name="Aguade M."/>
            <person name="Akashi H."/>
            <person name="Anderson W.W."/>
            <person name="Aquadro C.F."/>
            <person name="Ardell D.H."/>
            <person name="Arguello R."/>
            <person name="Artieri C.G."/>
            <person name="Barbash D.A."/>
            <person name="Barker D."/>
            <person name="Barsanti P."/>
            <person name="Batterham P."/>
            <person name="Batzoglou S."/>
            <person name="Begun D."/>
            <person name="Bhutkar A."/>
            <person name="Blanco E."/>
            <person name="Bosak S.A."/>
            <person name="Bradley R.K."/>
            <person name="Brand A.D."/>
            <person name="Brent M.R."/>
            <person name="Brooks A.N."/>
            <person name="Brown R.H."/>
            <person name="Butlin R.K."/>
            <person name="Caggese C."/>
            <person name="Calvi B.R."/>
            <person name="Bernardo de Carvalho A."/>
            <person name="Caspi A."/>
            <person name="Castrezana S."/>
            <person name="Celniker S.E."/>
            <person name="Chang J.L."/>
            <person name="Chapple C."/>
            <person name="Chatterji S."/>
            <person name="Chinwalla A."/>
            <person name="Civetta A."/>
            <person name="Clifton S.W."/>
            <person name="Comeron J.M."/>
            <person name="Costello J.C."/>
            <person name="Coyne J.A."/>
            <person name="Daub J."/>
            <person name="David R.G."/>
            <person name="Delcher A.L."/>
            <person name="Delehaunty K."/>
            <person name="Do C.B."/>
            <person name="Ebling H."/>
            <person name="Edwards K."/>
            <person name="Eickbush T."/>
            <person name="Evans J.D."/>
            <person name="Filipski A."/>
            <person name="Findeiss S."/>
            <person name="Freyhult E."/>
            <person name="Fulton L."/>
            <person name="Fulton R."/>
            <person name="Garcia A.C."/>
            <person name="Gardiner A."/>
            <person name="Garfield D.A."/>
            <person name="Garvin B.E."/>
            <person name="Gibson G."/>
            <person name="Gilbert D."/>
            <person name="Gnerre S."/>
            <person name="Godfrey J."/>
            <person name="Good R."/>
            <person name="Gotea V."/>
            <person name="Gravely B."/>
            <person name="Greenberg A.J."/>
            <person name="Griffiths-Jones S."/>
            <person name="Gross S."/>
            <person name="Guigo R."/>
            <person name="Gustafson E.A."/>
            <person name="Haerty W."/>
            <person name="Hahn M.W."/>
            <person name="Halligan D.L."/>
            <person name="Halpern A.L."/>
            <person name="Halter G.M."/>
            <person name="Han M.V."/>
            <person name="Heger A."/>
            <person name="Hillier L."/>
            <person name="Hinrichs A.S."/>
            <person name="Holmes I."/>
            <person name="Hoskins R.A."/>
            <person name="Hubisz M.J."/>
            <person name="Hultmark D."/>
            <person name="Huntley M.A."/>
            <person name="Jaffe D.B."/>
            <person name="Jagadeeshan S."/>
            <person name="Jeck W.R."/>
            <person name="Johnson J."/>
            <person name="Jones C.D."/>
            <person name="Jordan W.C."/>
            <person name="Karpen G.H."/>
            <person name="Kataoka E."/>
            <person name="Keightley P.D."/>
            <person name="Kheradpour P."/>
            <person name="Kirkness E.F."/>
            <person name="Koerich L.B."/>
            <person name="Kristiansen K."/>
            <person name="Kudrna D."/>
            <person name="Kulathinal R.J."/>
            <person name="Kumar S."/>
            <person name="Kwok R."/>
            <person name="Lander E."/>
            <person name="Langley C.H."/>
            <person name="Lapoint R."/>
            <person name="Lazzaro B.P."/>
            <person name="Lee S.J."/>
            <person name="Levesque L."/>
            <person name="Li R."/>
            <person name="Lin C.F."/>
            <person name="Lin M.F."/>
            <person name="Lindblad-Toh K."/>
            <person name="Llopart A."/>
            <person name="Long M."/>
            <person name="Low L."/>
            <person name="Lozovsky E."/>
            <person name="Lu J."/>
            <person name="Luo M."/>
            <person name="Machado C.A."/>
            <person name="Makalowski W."/>
            <person name="Marzo M."/>
            <person name="Matsuda M."/>
            <person name="Matzkin L."/>
            <person name="McAllister B."/>
            <person name="McBride C.S."/>
            <person name="McKernan B."/>
            <person name="McKernan K."/>
            <person name="Mendez-Lago M."/>
            <person name="Minx P."/>
            <person name="Mollenhauer M.U."/>
            <person name="Montooth K."/>
            <person name="Mount S.M."/>
            <person name="Mu X."/>
            <person name="Myers E."/>
            <person name="Negre B."/>
            <person name="Newfeld S."/>
            <person name="Nielsen R."/>
            <person name="Noor M.A."/>
            <person name="O'Grady P."/>
            <person name="Pachter L."/>
            <person name="Papaceit M."/>
            <person name="Parisi M.J."/>
            <person name="Parisi M."/>
            <person name="Parts L."/>
            <person name="Pedersen J.S."/>
            <person name="Pesole G."/>
            <person name="Phillippy A.M."/>
            <person name="Ponting C.P."/>
            <person name="Pop M."/>
            <person name="Porcelli D."/>
            <person name="Powell J.R."/>
            <person name="Prohaska S."/>
            <person name="Pruitt K."/>
            <person name="Puig M."/>
            <person name="Quesneville H."/>
            <person name="Ram K.R."/>
            <person name="Rand D."/>
            <person name="Rasmussen M.D."/>
            <person name="Reed L.K."/>
            <person name="Reenan R."/>
            <person name="Reily A."/>
            <person name="Remington K.A."/>
            <person name="Rieger T.T."/>
            <person name="Ritchie M.G."/>
            <person name="Robin C."/>
            <person name="Rogers Y.H."/>
            <person name="Rohde C."/>
            <person name="Rozas J."/>
            <person name="Rubenfield M.J."/>
            <person name="Ruiz A."/>
            <person name="Russo S."/>
            <person name="Salzberg S.L."/>
            <person name="Sanchez-Gracia A."/>
            <person name="Saranga D.J."/>
            <person name="Sato H."/>
            <person name="Schaeffer S.W."/>
            <person name="Schatz M.C."/>
            <person name="Schlenke T."/>
            <person name="Schwartz R."/>
            <person name="Segarra C."/>
            <person name="Singh R.S."/>
            <person name="Sirot L."/>
            <person name="Sirota M."/>
            <person name="Sisneros N.B."/>
            <person name="Smith C.D."/>
            <person name="Smith T.F."/>
            <person name="Spieth J."/>
            <person name="Stage D.E."/>
            <person name="Stark A."/>
            <person name="Stephan W."/>
            <person name="Strausberg R.L."/>
            <person name="Strempel S."/>
            <person name="Sturgill D."/>
            <person name="Sutton G."/>
            <person name="Sutton G.G."/>
            <person name="Tao W."/>
            <person name="Teichmann S."/>
            <person name="Tobari Y.N."/>
            <person name="Tomimura Y."/>
            <person name="Tsolas J.M."/>
            <person name="Valente V.L."/>
            <person name="Venter E."/>
            <person name="Venter J.C."/>
            <person name="Vicario S."/>
            <person name="Vieira F.G."/>
            <person name="Vilella A.J."/>
            <person name="Villasante A."/>
            <person name="Walenz B."/>
            <person name="Wang J."/>
            <person name="Wasserman M."/>
            <person name="Watts T."/>
            <person name="Wilson D."/>
            <person name="Wilson R.K."/>
            <person name="Wing R.A."/>
            <person name="Wolfner M.F."/>
            <person name="Wong A."/>
            <person name="Wong G.K."/>
            <person name="Wu C.I."/>
            <person name="Wu G."/>
            <person name="Yamamoto D."/>
            <person name="Yang H.P."/>
            <person name="Yang S.P."/>
            <person name="Yorke J.A."/>
            <person name="Yoshida K."/>
            <person name="Zdobnov E."/>
            <person name="Zhang P."/>
            <person name="Zhang Y."/>
            <person name="Zimin A.V."/>
            <person name="Baldwin J."/>
            <person name="Abdouelleil A."/>
            <person name="Abdulkadir J."/>
            <person name="Abebe A."/>
            <person name="Abera B."/>
            <person name="Abreu J."/>
            <person name="Acer S.C."/>
            <person name="Aftuck L."/>
            <person name="Alexander A."/>
            <person name="An P."/>
            <person name="Anderson E."/>
            <person name="Anderson S."/>
            <person name="Arachi H."/>
            <person name="Azer M."/>
            <person name="Bachantsang P."/>
            <person name="Barry A."/>
            <person name="Bayul T."/>
            <person name="Berlin A."/>
            <person name="Bessette D."/>
            <person name="Bloom T."/>
            <person name="Blye J."/>
            <person name="Boguslavskiy L."/>
            <person name="Bonnet C."/>
            <person name="Boukhgalter B."/>
            <person name="Bourzgui I."/>
            <person name="Brown A."/>
            <person name="Cahill P."/>
            <person name="Channer S."/>
            <person name="Cheshatsang Y."/>
            <person name="Chuda L."/>
            <person name="Citroen M."/>
            <person name="Collymore A."/>
            <person name="Cooke P."/>
            <person name="Costello M."/>
            <person name="D'Aco K."/>
            <person name="Daza R."/>
            <person name="De Haan G."/>
            <person name="DeGray S."/>
            <person name="DeMaso C."/>
            <person name="Dhargay N."/>
            <person name="Dooley K."/>
            <person name="Dooley E."/>
            <person name="Doricent M."/>
            <person name="Dorje P."/>
            <person name="Dorjee K."/>
            <person name="Dupes A."/>
            <person name="Elong R."/>
            <person name="Falk J."/>
            <person name="Farina A."/>
            <person name="Faro S."/>
            <person name="Ferguson D."/>
            <person name="Fisher S."/>
            <person name="Foley C.D."/>
            <person name="Franke A."/>
            <person name="Friedrich D."/>
            <person name="Gadbois L."/>
            <person name="Gearin G."/>
            <person name="Gearin C.R."/>
            <person name="Giannoukos G."/>
            <person name="Goode T."/>
            <person name="Graham J."/>
            <person name="Grandbois E."/>
            <person name="Grewal S."/>
            <person name="Gyaltsen K."/>
            <person name="Hafez N."/>
            <person name="Hagos B."/>
            <person name="Hall J."/>
            <person name="Henson C."/>
            <person name="Hollinger A."/>
            <person name="Honan T."/>
            <person name="Huard M.D."/>
            <person name="Hughes L."/>
            <person name="Hurhula B."/>
            <person name="Husby M.E."/>
            <person name="Kamat A."/>
            <person name="Kanga B."/>
            <person name="Kashin S."/>
            <person name="Khazanovich D."/>
            <person name="Kisner P."/>
            <person name="Lance K."/>
            <person name="Lara M."/>
            <person name="Lee W."/>
            <person name="Lennon N."/>
            <person name="Letendre F."/>
            <person name="LeVine R."/>
            <person name="Lipovsky A."/>
            <person name="Liu X."/>
            <person name="Liu J."/>
            <person name="Liu S."/>
            <person name="Lokyitsang T."/>
            <person name="Lokyitsang Y."/>
            <person name="Lubonja R."/>
            <person name="Lui A."/>
            <person name="MacDonald P."/>
            <person name="Magnisalis V."/>
            <person name="Maru K."/>
            <person name="Matthews C."/>
            <person name="McCusker W."/>
            <person name="McDonough S."/>
            <person name="Mehta T."/>
            <person name="Meldrim J."/>
            <person name="Meneus L."/>
            <person name="Mihai O."/>
            <person name="Mihalev A."/>
            <person name="Mihova T."/>
            <person name="Mittelman R."/>
            <person name="Mlenga V."/>
            <person name="Montmayeur A."/>
            <person name="Mulrain L."/>
            <person name="Navidi A."/>
            <person name="Naylor J."/>
            <person name="Negash T."/>
            <person name="Nguyen T."/>
            <person name="Nguyen N."/>
            <person name="Nicol R."/>
            <person name="Norbu C."/>
            <person name="Norbu N."/>
            <person name="Novod N."/>
            <person name="O'Neill B."/>
            <person name="Osman S."/>
            <person name="Markiewicz E."/>
            <person name="Oyono O.L."/>
            <person name="Patti C."/>
            <person name="Phunkhang P."/>
            <person name="Pierre F."/>
            <person name="Priest M."/>
            <person name="Raghuraman S."/>
            <person name="Rege F."/>
            <person name="Reyes R."/>
            <person name="Rise C."/>
            <person name="Rogov P."/>
            <person name="Ross K."/>
            <person name="Ryan E."/>
            <person name="Settipalli S."/>
            <person name="Shea T."/>
            <person name="Sherpa N."/>
            <person name="Shi L."/>
            <person name="Shih D."/>
            <person name="Sparrow T."/>
            <person name="Spaulding J."/>
            <person name="Stalker J."/>
            <person name="Stange-Thomann N."/>
            <person name="Stavropoulos S."/>
            <person name="Stone C."/>
            <person name="Strader C."/>
            <person name="Tesfaye S."/>
            <person name="Thomson T."/>
            <person name="Thoulutsang Y."/>
            <person name="Thoulutsang D."/>
            <person name="Topham K."/>
            <person name="Topping I."/>
            <person name="Tsamla T."/>
            <person name="Vassiliev H."/>
            <person name="Vo A."/>
            <person name="Wangchuk T."/>
            <person name="Wangdi T."/>
            <person name="Weiand M."/>
            <person name="Wilkinson J."/>
            <person name="Wilson A."/>
            <person name="Yadav S."/>
            <person name="Young G."/>
            <person name="Yu Q."/>
            <person name="Zembek L."/>
            <person name="Zhong D."/>
            <person name="Zimmer A."/>
            <person name="Zwirko Z."/>
            <person name="Jaffe D.B."/>
            <person name="Alvarez P."/>
            <person name="Brockman W."/>
            <person name="Butler J."/>
            <person name="Chin C."/>
            <person name="Gnerre S."/>
            <person name="Grabherr M."/>
            <person name="Kleber M."/>
            <person name="Mauceli E."/>
            <person name="MacCallum I."/>
        </authorList>
    </citation>
    <scope>NUCLEOTIDE SEQUENCE [LARGE SCALE GENOMIC DNA]</scope>
    <source>
        <strain evidence="6">Tucson 15081-1352.22</strain>
    </source>
</reference>
<dbReference type="OrthoDB" id="10000687at2759"/>
<evidence type="ECO:0000256" key="3">
    <source>
        <dbReference type="SAM" id="Coils"/>
    </source>
</evidence>
<gene>
    <name evidence="5" type="primary">Dmoj\GI20126</name>
    <name evidence="5" type="ORF">Dmoj_GI20126</name>
</gene>
<dbReference type="SMR" id="A0A0Q9X7E6"/>
<evidence type="ECO:0000313" key="6">
    <source>
        <dbReference type="Proteomes" id="UP000009192"/>
    </source>
</evidence>
<comment type="similarity">
    <text evidence="1">Belongs to the TPD52 family.</text>
</comment>
<sequence length="344" mass="38211">MGSESEPVSLEFIEDSYLPRIDDITTTPSLDELEIAADTETDWFNETAEHYLRNLTLDEIFYDVDSDYANTLELQAVETEFMAAKLSNQTPSSSLAKRFRLKFLTKRTMRDVKVTFIDFSKPYLAKISNSDNYKRFLTIGPSVAKDNSAHLSEPVSPAASVASAEIAAEFAALTVEEKEQRRAEWSQELARVEEEINTLRTVLASKTRHASDLKRKLGITVWKELTDDVNQGVKNLKESHVFQRTESVLKTTGEKTASVFGSITSGITSKLSQMKNSESMRSIEASVGTAYENVKVSYEQNNFLCQSNATKVTSRSGSVSSFPDALDENNSSSGLNSPTDSLTK</sequence>